<feature type="domain" description="Polysaccharide pyruvyl transferase" evidence="1">
    <location>
        <begin position="243"/>
        <end position="287"/>
    </location>
</feature>
<keyword evidence="2" id="KW-0808">Transferase</keyword>
<reference evidence="2 3" key="1">
    <citation type="submission" date="2019-06" db="EMBL/GenBank/DDBJ databases">
        <authorList>
            <person name="Li J."/>
        </authorList>
    </citation>
    <scope>NUCLEOTIDE SEQUENCE [LARGE SCALE GENOMIC DNA]</scope>
    <source>
        <strain evidence="2 3">CGMCC 1.8012</strain>
    </source>
</reference>
<gene>
    <name evidence="2" type="ORF">FHD67_07285</name>
</gene>
<evidence type="ECO:0000259" key="1">
    <source>
        <dbReference type="Pfam" id="PF04230"/>
    </source>
</evidence>
<sequence>MGRLVLARPCNAALSACHATLRAAVSPPEATLMTVGMGRHPAGADYSGSSRDMSEHHQTKVESNQRALLVGHFSTVGDVEVLRQTERQLQALGMAYDVTPYTDARQSVDSTWLNRFTLDPARYTHLFVICGPFTPAMAVQHESIFGRFKHCVHVGVNLTMVEPLSAFNPFEVLLERDSDRTVRADLSFREAPARVAVVGLCLTGFQREYGDRHRGALAEGKLRRLIEKSGVAVIEMDTSVPAATNRFGLSNAAQFESICSRLDVMLTTRLHGMVLALKNGIPTIAIDPVSAGDKVTSQAHKLGWHAVFDPDQVTDTELQSTLEWCLSETGRADARLVRDRAIASLDGFDDEFAAALEARPDPGLRDDLIPKVGRVRALRNRFKAWKRRRRARSVR</sequence>
<dbReference type="AlphaFoldDB" id="A0A5C4R847"/>
<dbReference type="Proteomes" id="UP000304880">
    <property type="component" value="Unassembled WGS sequence"/>
</dbReference>
<evidence type="ECO:0000313" key="3">
    <source>
        <dbReference type="Proteomes" id="UP000304880"/>
    </source>
</evidence>
<protein>
    <submittedName>
        <fullName evidence="2">Polysaccharide pyruvyl transferase family protein</fullName>
    </submittedName>
</protein>
<name>A0A5C4R847_9RHOB</name>
<dbReference type="Pfam" id="PF04230">
    <property type="entry name" value="PS_pyruv_trans"/>
    <property type="match status" value="1"/>
</dbReference>
<proteinExistence type="predicted"/>
<organism evidence="2 3">
    <name type="scientific">Paracoccus haeundaensis</name>
    <dbReference type="NCBI Taxonomy" id="225362"/>
    <lineage>
        <taxon>Bacteria</taxon>
        <taxon>Pseudomonadati</taxon>
        <taxon>Pseudomonadota</taxon>
        <taxon>Alphaproteobacteria</taxon>
        <taxon>Rhodobacterales</taxon>
        <taxon>Paracoccaceae</taxon>
        <taxon>Paracoccus</taxon>
    </lineage>
</organism>
<comment type="caution">
    <text evidence="2">The sequence shown here is derived from an EMBL/GenBank/DDBJ whole genome shotgun (WGS) entry which is preliminary data.</text>
</comment>
<dbReference type="InterPro" id="IPR007345">
    <property type="entry name" value="Polysacch_pyruvyl_Trfase"/>
</dbReference>
<keyword evidence="3" id="KW-1185">Reference proteome</keyword>
<evidence type="ECO:0000313" key="2">
    <source>
        <dbReference type="EMBL" id="TNH40078.1"/>
    </source>
</evidence>
<dbReference type="EMBL" id="VDDC01000011">
    <property type="protein sequence ID" value="TNH40078.1"/>
    <property type="molecule type" value="Genomic_DNA"/>
</dbReference>
<dbReference type="GO" id="GO:0016740">
    <property type="term" value="F:transferase activity"/>
    <property type="evidence" value="ECO:0007669"/>
    <property type="project" value="UniProtKB-KW"/>
</dbReference>
<accession>A0A5C4R847</accession>